<gene>
    <name evidence="1" type="primary">CFDP2_14</name>
    <name evidence="1" type="ORF">g.9725</name>
</gene>
<reference evidence="1" key="1">
    <citation type="submission" date="2018-04" db="EMBL/GenBank/DDBJ databases">
        <title>Transcriptome assembly of Sipha flava.</title>
        <authorList>
            <person name="Scully E.D."/>
            <person name="Geib S.M."/>
            <person name="Palmer N.A."/>
            <person name="Koch K."/>
            <person name="Bradshaw J."/>
            <person name="Heng-Moss T."/>
            <person name="Sarath G."/>
        </authorList>
    </citation>
    <scope>NUCLEOTIDE SEQUENCE</scope>
</reference>
<name>A0A2S2QRZ9_9HEMI</name>
<evidence type="ECO:0000313" key="1">
    <source>
        <dbReference type="EMBL" id="MBY80498.1"/>
    </source>
</evidence>
<sequence>MEYKMFFKPGALKCMIDKITRYKISIVAIQEVRWLNSGYIQSGKSIIFYSGLQTGRHEKGVGFVIDKAVMTQVKKIVPVNERICYIRIVQQKLYLIILNCYAPTENADDEEKNSFHDTLETTFDALPKNCIMLTIRDLNTQVGRE</sequence>
<dbReference type="EMBL" id="GGMS01011295">
    <property type="protein sequence ID" value="MBY80498.1"/>
    <property type="molecule type" value="Transcribed_RNA"/>
</dbReference>
<dbReference type="InterPro" id="IPR036691">
    <property type="entry name" value="Endo/exonu/phosph_ase_sf"/>
</dbReference>
<dbReference type="AlphaFoldDB" id="A0A2S2QRZ9"/>
<organism evidence="1">
    <name type="scientific">Sipha flava</name>
    <name type="common">yellow sugarcane aphid</name>
    <dbReference type="NCBI Taxonomy" id="143950"/>
    <lineage>
        <taxon>Eukaryota</taxon>
        <taxon>Metazoa</taxon>
        <taxon>Ecdysozoa</taxon>
        <taxon>Arthropoda</taxon>
        <taxon>Hexapoda</taxon>
        <taxon>Insecta</taxon>
        <taxon>Pterygota</taxon>
        <taxon>Neoptera</taxon>
        <taxon>Paraneoptera</taxon>
        <taxon>Hemiptera</taxon>
        <taxon>Sternorrhyncha</taxon>
        <taxon>Aphidomorpha</taxon>
        <taxon>Aphidoidea</taxon>
        <taxon>Aphididae</taxon>
        <taxon>Sipha</taxon>
    </lineage>
</organism>
<dbReference type="OrthoDB" id="6626955at2759"/>
<accession>A0A2S2QRZ9</accession>
<dbReference type="Gene3D" id="3.60.10.10">
    <property type="entry name" value="Endonuclease/exonuclease/phosphatase"/>
    <property type="match status" value="1"/>
</dbReference>
<proteinExistence type="predicted"/>
<dbReference type="SUPFAM" id="SSF56219">
    <property type="entry name" value="DNase I-like"/>
    <property type="match status" value="1"/>
</dbReference>
<protein>
    <submittedName>
        <fullName evidence="1">Craniofacial development protein 2</fullName>
    </submittedName>
</protein>